<proteinExistence type="predicted"/>
<reference evidence="5" key="2">
    <citation type="submission" date="2025-08" db="UniProtKB">
        <authorList>
            <consortium name="Ensembl"/>
        </authorList>
    </citation>
    <scope>IDENTIFICATION</scope>
</reference>
<dbReference type="STRING" id="161767.ENSAPEP00000006159"/>
<dbReference type="Proteomes" id="UP000265080">
    <property type="component" value="Chromosome 1"/>
</dbReference>
<comment type="cofactor">
    <cofactor evidence="1">
        <name>Mg(2+)</name>
        <dbReference type="ChEBI" id="CHEBI:18420"/>
    </cofactor>
</comment>
<keyword evidence="2" id="KW-0479">Metal-binding</keyword>
<dbReference type="GO" id="GO:0008311">
    <property type="term" value="F:double-stranded DNA 3'-5' DNA exonuclease activity"/>
    <property type="evidence" value="ECO:0007669"/>
    <property type="project" value="TreeGrafter"/>
</dbReference>
<dbReference type="SUPFAM" id="SSF56219">
    <property type="entry name" value="DNase I-like"/>
    <property type="match status" value="1"/>
</dbReference>
<dbReference type="GO" id="GO:0003906">
    <property type="term" value="F:DNA-(apurinic or apyrimidinic site) endonuclease activity"/>
    <property type="evidence" value="ECO:0007669"/>
    <property type="project" value="TreeGrafter"/>
</dbReference>
<evidence type="ECO:0000313" key="5">
    <source>
        <dbReference type="Ensembl" id="ENSAPEP00000006159.1"/>
    </source>
</evidence>
<reference evidence="5" key="3">
    <citation type="submission" date="2025-09" db="UniProtKB">
        <authorList>
            <consortium name="Ensembl"/>
        </authorList>
    </citation>
    <scope>IDENTIFICATION</scope>
</reference>
<dbReference type="PANTHER" id="PTHR22748">
    <property type="entry name" value="AP ENDONUCLEASE"/>
    <property type="match status" value="1"/>
</dbReference>
<dbReference type="GO" id="GO:0046872">
    <property type="term" value="F:metal ion binding"/>
    <property type="evidence" value="ECO:0007669"/>
    <property type="project" value="UniProtKB-KW"/>
</dbReference>
<sequence length="159" mass="18212">METKPLWSLWVVFGNNMNKLNLVSYNVHALNHPIKRKKILNQLKKLQCSIALLQETHLTDTEHKKIKREWVNQVFYASYGKRRGVAILIGKGTPIKVEKDIKDNTGRYVLIVGSIGDMTISILNVYAPMLITFSISKEKLPPRVWPMLLFGQVTLKAIL</sequence>
<dbReference type="InterPro" id="IPR004808">
    <property type="entry name" value="AP_endonuc_1"/>
</dbReference>
<dbReference type="GeneTree" id="ENSGT01130000279173"/>
<evidence type="ECO:0000256" key="3">
    <source>
        <dbReference type="ARBA" id="ARBA00022801"/>
    </source>
</evidence>
<keyword evidence="3" id="KW-0378">Hydrolase</keyword>
<protein>
    <recommendedName>
        <fullName evidence="7">Endonuclease/exonuclease/phosphatase domain-containing protein</fullName>
    </recommendedName>
</protein>
<evidence type="ECO:0000256" key="2">
    <source>
        <dbReference type="ARBA" id="ARBA00022723"/>
    </source>
</evidence>
<dbReference type="GO" id="GO:0008081">
    <property type="term" value="F:phosphoric diester hydrolase activity"/>
    <property type="evidence" value="ECO:0007669"/>
    <property type="project" value="TreeGrafter"/>
</dbReference>
<name>A0A3P8S3G3_AMPPE</name>
<dbReference type="Gene3D" id="3.60.10.10">
    <property type="entry name" value="Endonuclease/exonuclease/phosphatase"/>
    <property type="match status" value="1"/>
</dbReference>
<accession>A0A3P8S3G3</accession>
<dbReference type="OMA" id="MLMLCEI"/>
<evidence type="ECO:0008006" key="7">
    <source>
        <dbReference type="Google" id="ProtNLM"/>
    </source>
</evidence>
<dbReference type="AlphaFoldDB" id="A0A3P8S3G3"/>
<keyword evidence="4" id="KW-0460">Magnesium</keyword>
<dbReference type="GO" id="GO:0006284">
    <property type="term" value="P:base-excision repair"/>
    <property type="evidence" value="ECO:0007669"/>
    <property type="project" value="TreeGrafter"/>
</dbReference>
<reference evidence="5 6" key="1">
    <citation type="submission" date="2018-03" db="EMBL/GenBank/DDBJ databases">
        <title>Finding Nemo's genes: A chromosome-scale reference assembly of the genome of the orange clownfish Amphiprion percula.</title>
        <authorList>
            <person name="Lehmann R."/>
        </authorList>
    </citation>
    <scope>NUCLEOTIDE SEQUENCE</scope>
</reference>
<dbReference type="PANTHER" id="PTHR22748:SF26">
    <property type="entry name" value="ENDONUCLEASE_EXONUCLEASE_PHOSPHATASE DOMAIN-CONTAINING PROTEIN"/>
    <property type="match status" value="1"/>
</dbReference>
<dbReference type="GO" id="GO:0005634">
    <property type="term" value="C:nucleus"/>
    <property type="evidence" value="ECO:0007669"/>
    <property type="project" value="TreeGrafter"/>
</dbReference>
<dbReference type="InterPro" id="IPR036691">
    <property type="entry name" value="Endo/exonu/phosph_ase_sf"/>
</dbReference>
<evidence type="ECO:0000313" key="6">
    <source>
        <dbReference type="Proteomes" id="UP000265080"/>
    </source>
</evidence>
<evidence type="ECO:0000256" key="4">
    <source>
        <dbReference type="ARBA" id="ARBA00022842"/>
    </source>
</evidence>
<organism evidence="5 6">
    <name type="scientific">Amphiprion percula</name>
    <name type="common">Orange clownfish</name>
    <name type="synonym">Lutjanus percula</name>
    <dbReference type="NCBI Taxonomy" id="161767"/>
    <lineage>
        <taxon>Eukaryota</taxon>
        <taxon>Metazoa</taxon>
        <taxon>Chordata</taxon>
        <taxon>Craniata</taxon>
        <taxon>Vertebrata</taxon>
        <taxon>Euteleostomi</taxon>
        <taxon>Actinopterygii</taxon>
        <taxon>Neopterygii</taxon>
        <taxon>Teleostei</taxon>
        <taxon>Neoteleostei</taxon>
        <taxon>Acanthomorphata</taxon>
        <taxon>Ovalentaria</taxon>
        <taxon>Pomacentridae</taxon>
        <taxon>Amphiprion</taxon>
    </lineage>
</organism>
<evidence type="ECO:0000256" key="1">
    <source>
        <dbReference type="ARBA" id="ARBA00001946"/>
    </source>
</evidence>
<dbReference type="Ensembl" id="ENSAPET00000006325.1">
    <property type="protein sequence ID" value="ENSAPEP00000006159.1"/>
    <property type="gene ID" value="ENSAPEG00000004439.1"/>
</dbReference>
<keyword evidence="6" id="KW-1185">Reference proteome</keyword>